<sequence>MTLRRSLVRVTFDMPNGPLVLNEELMLNINVKKVALNIQNRATIDVGGLTQKDREYLLSNFTAFNKRLVDTGQIDAAYINTKIEVGYEENGKESLSVIFKGQVVTTEPVSGPPNMITRINCYTRQIDKTRFVTTPAPARISFKGYVTWAAQQMGFGDNFICDTSINDTIIVNAGRTAFTNAALLWDIQNLYRDSVAAYIDDDFLIVKDKNKILNQGQITNLTEFINGPPEWTEWGVEFTVLFDPNVKLATGVSLKSIINPSLNDTNFVIMALTYEIESRGDKFYVKAEASPAAQG</sequence>
<dbReference type="Proteomes" id="UP000595300">
    <property type="component" value="Genome"/>
</dbReference>
<name>A0A7T3N987_9CAUD</name>
<reference evidence="1 2" key="1">
    <citation type="submission" date="2020-09" db="EMBL/GenBank/DDBJ databases">
        <authorList>
            <person name="Moe H.M.M."/>
            <person name="Stoker T."/>
            <person name="Evans S."/>
            <person name="Hymas C."/>
            <person name="Flor S."/>
            <person name="Gleave A."/>
            <person name="Carr E."/>
            <person name="Breakwell D.P."/>
            <person name="Grose J.H."/>
        </authorList>
    </citation>
    <scope>NUCLEOTIDE SEQUENCE [LARGE SCALE GENOMIC DNA]</scope>
</reference>
<organism evidence="1 2">
    <name type="scientific">Serratia phage vB_SmaM_Hera</name>
    <dbReference type="NCBI Taxonomy" id="2777369"/>
    <lineage>
        <taxon>Viruses</taxon>
        <taxon>Duplodnaviria</taxon>
        <taxon>Heunggongvirae</taxon>
        <taxon>Uroviricota</taxon>
        <taxon>Caudoviricetes</taxon>
        <taxon>Lindbergviridae</taxon>
        <taxon>Myosmarvirus</taxon>
        <taxon>Myosmarvirus MTx</taxon>
    </lineage>
</organism>
<dbReference type="EMBL" id="MW021759">
    <property type="protein sequence ID" value="QPX74716.1"/>
    <property type="molecule type" value="Genomic_DNA"/>
</dbReference>
<accession>A0A7T3N987</accession>
<evidence type="ECO:0000313" key="2">
    <source>
        <dbReference type="Proteomes" id="UP000595300"/>
    </source>
</evidence>
<dbReference type="InterPro" id="IPR054496">
    <property type="entry name" value="E217_GP41"/>
</dbReference>
<evidence type="ECO:0000313" key="1">
    <source>
        <dbReference type="EMBL" id="QPX74716.1"/>
    </source>
</evidence>
<dbReference type="Pfam" id="PF22759">
    <property type="entry name" value="E217_GP41"/>
    <property type="match status" value="1"/>
</dbReference>
<proteinExistence type="predicted"/>
<protein>
    <submittedName>
        <fullName evidence="1">Baseplate hub</fullName>
    </submittedName>
</protein>